<proteinExistence type="predicted"/>
<dbReference type="STRING" id="81985.R0HD96"/>
<dbReference type="SUPFAM" id="SSF54236">
    <property type="entry name" value="Ubiquitin-like"/>
    <property type="match status" value="1"/>
</dbReference>
<dbReference type="InterPro" id="IPR029071">
    <property type="entry name" value="Ubiquitin-like_domsf"/>
</dbReference>
<evidence type="ECO:0008006" key="4">
    <source>
        <dbReference type="Google" id="ProtNLM"/>
    </source>
</evidence>
<gene>
    <name evidence="2" type="ORF">CARUB_v10003742mg</name>
</gene>
<accession>R0HD96</accession>
<organism evidence="2 3">
    <name type="scientific">Capsella rubella</name>
    <dbReference type="NCBI Taxonomy" id="81985"/>
    <lineage>
        <taxon>Eukaryota</taxon>
        <taxon>Viridiplantae</taxon>
        <taxon>Streptophyta</taxon>
        <taxon>Embryophyta</taxon>
        <taxon>Tracheophyta</taxon>
        <taxon>Spermatophyta</taxon>
        <taxon>Magnoliopsida</taxon>
        <taxon>eudicotyledons</taxon>
        <taxon>Gunneridae</taxon>
        <taxon>Pentapetalae</taxon>
        <taxon>rosids</taxon>
        <taxon>malvids</taxon>
        <taxon>Brassicales</taxon>
        <taxon>Brassicaceae</taxon>
        <taxon>Camelineae</taxon>
        <taxon>Capsella</taxon>
    </lineage>
</organism>
<feature type="non-terminal residue" evidence="2">
    <location>
        <position position="162"/>
    </location>
</feature>
<evidence type="ECO:0000313" key="2">
    <source>
        <dbReference type="EMBL" id="EOA22995.1"/>
    </source>
</evidence>
<dbReference type="EMBL" id="KB870810">
    <property type="protein sequence ID" value="EOA22995.1"/>
    <property type="molecule type" value="Genomic_DNA"/>
</dbReference>
<evidence type="ECO:0000313" key="3">
    <source>
        <dbReference type="Proteomes" id="UP000029121"/>
    </source>
</evidence>
<evidence type="ECO:0000256" key="1">
    <source>
        <dbReference type="SAM" id="MobiDB-lite"/>
    </source>
</evidence>
<protein>
    <recommendedName>
        <fullName evidence="4">Ubiquitin-like domain-containing protein</fullName>
    </recommendedName>
</protein>
<dbReference type="Proteomes" id="UP000029121">
    <property type="component" value="Unassembled WGS sequence"/>
</dbReference>
<dbReference type="Gene3D" id="3.10.20.90">
    <property type="entry name" value="Phosphatidylinositol 3-kinase Catalytic Subunit, Chain A, domain 1"/>
    <property type="match status" value="1"/>
</dbReference>
<feature type="region of interest" description="Disordered" evidence="1">
    <location>
        <begin position="108"/>
        <end position="162"/>
    </location>
</feature>
<reference evidence="3" key="1">
    <citation type="journal article" date="2013" name="Nat. Genet.">
        <title>The Capsella rubella genome and the genomic consequences of rapid mating system evolution.</title>
        <authorList>
            <person name="Slotte T."/>
            <person name="Hazzouri K.M."/>
            <person name="Agren J.A."/>
            <person name="Koenig D."/>
            <person name="Maumus F."/>
            <person name="Guo Y.L."/>
            <person name="Steige K."/>
            <person name="Platts A.E."/>
            <person name="Escobar J.S."/>
            <person name="Newman L.K."/>
            <person name="Wang W."/>
            <person name="Mandakova T."/>
            <person name="Vello E."/>
            <person name="Smith L.M."/>
            <person name="Henz S.R."/>
            <person name="Steffen J."/>
            <person name="Takuno S."/>
            <person name="Brandvain Y."/>
            <person name="Coop G."/>
            <person name="Andolfatto P."/>
            <person name="Hu T.T."/>
            <person name="Blanchette M."/>
            <person name="Clark R.M."/>
            <person name="Quesneville H."/>
            <person name="Nordborg M."/>
            <person name="Gaut B.S."/>
            <person name="Lysak M.A."/>
            <person name="Jenkins J."/>
            <person name="Grimwood J."/>
            <person name="Chapman J."/>
            <person name="Prochnik S."/>
            <person name="Shu S."/>
            <person name="Rokhsar D."/>
            <person name="Schmutz J."/>
            <person name="Weigel D."/>
            <person name="Wright S.I."/>
        </authorList>
    </citation>
    <scope>NUCLEOTIDE SEQUENCE [LARGE SCALE GENOMIC DNA]</scope>
    <source>
        <strain evidence="3">cv. Monte Gargano</strain>
    </source>
</reference>
<name>R0HD96_9BRAS</name>
<sequence>MDVLFETQSGYTFMIELGYWDTVLEMKQKIEKYQRIPLLHNSPVIAFVSPPYPNGQVPQTEQSPVPIPSNSIGDLIYGEDLPLTTELVLKNKLFCPVETDAIYVQDSSARNNNQSPPSDASKQIINGHQDSTVTIHQEVQTEESPPLNSVIESNSIQDSPKK</sequence>
<dbReference type="eggNOG" id="KOG0001">
    <property type="taxonomic scope" value="Eukaryota"/>
</dbReference>
<dbReference type="AlphaFoldDB" id="R0HD96"/>
<keyword evidence="3" id="KW-1185">Reference proteome</keyword>